<evidence type="ECO:0000313" key="12">
    <source>
        <dbReference type="Proteomes" id="UP000007350"/>
    </source>
</evidence>
<dbReference type="InterPro" id="IPR019821">
    <property type="entry name" value="Kinesin_motor_CS"/>
</dbReference>
<protein>
    <recommendedName>
        <fullName evidence="7">Kinesin-like protein</fullName>
    </recommendedName>
</protein>
<dbReference type="Gene3D" id="3.40.850.10">
    <property type="entry name" value="Kinesin motor domain"/>
    <property type="match status" value="1"/>
</dbReference>
<dbReference type="PANTHER" id="PTHR47969:SF15">
    <property type="entry name" value="CHROMOSOME-ASSOCIATED KINESIN KIF4A-RELATED"/>
    <property type="match status" value="1"/>
</dbReference>
<dbReference type="PRINTS" id="PR00380">
    <property type="entry name" value="KINESINHEAVY"/>
</dbReference>
<proteinExistence type="inferred from homology"/>
<feature type="coiled-coil region" evidence="8">
    <location>
        <begin position="744"/>
        <end position="864"/>
    </location>
</feature>
<keyword evidence="7" id="KW-0493">Microtubule</keyword>
<dbReference type="InterPro" id="IPR027417">
    <property type="entry name" value="P-loop_NTPase"/>
</dbReference>
<dbReference type="GO" id="GO:0007018">
    <property type="term" value="P:microtubule-based movement"/>
    <property type="evidence" value="ECO:0007669"/>
    <property type="project" value="InterPro"/>
</dbReference>
<dbReference type="GO" id="GO:0005875">
    <property type="term" value="C:microtubule associated complex"/>
    <property type="evidence" value="ECO:0007669"/>
    <property type="project" value="TreeGrafter"/>
</dbReference>
<evidence type="ECO:0000256" key="4">
    <source>
        <dbReference type="ARBA" id="ARBA00022840"/>
    </source>
</evidence>
<dbReference type="InterPro" id="IPR036961">
    <property type="entry name" value="Kinesin_motor_dom_sf"/>
</dbReference>
<dbReference type="GO" id="GO:0051231">
    <property type="term" value="P:spindle elongation"/>
    <property type="evidence" value="ECO:0007669"/>
    <property type="project" value="TreeGrafter"/>
</dbReference>
<reference evidence="11 12" key="1">
    <citation type="journal article" date="2012" name="BMC Genomics">
        <title>Comparative genomic analysis of human infective Trypanosoma cruzi lineages with the bat-restricted subspecies T. cruzi marinkellei.</title>
        <authorList>
            <person name="Franzen O."/>
            <person name="Talavera-Lopez C."/>
            <person name="Ochaya S."/>
            <person name="Butler C.E."/>
            <person name="Messenger L.A."/>
            <person name="Lewis M.D."/>
            <person name="Llewellyn M.S."/>
            <person name="Marinkelle C.J."/>
            <person name="Tyler K.M."/>
            <person name="Miles M.A."/>
            <person name="Andersson B."/>
        </authorList>
    </citation>
    <scope>NUCLEOTIDE SEQUENCE [LARGE SCALE GENOMIC DNA]</scope>
    <source>
        <strain evidence="11 12">B7</strain>
    </source>
</reference>
<comment type="similarity">
    <text evidence="6 7">Belongs to the TRAFAC class myosin-kinesin ATPase superfamily. Kinesin family.</text>
</comment>
<evidence type="ECO:0000256" key="3">
    <source>
        <dbReference type="ARBA" id="ARBA00022741"/>
    </source>
</evidence>
<dbReference type="GO" id="GO:0007052">
    <property type="term" value="P:mitotic spindle organization"/>
    <property type="evidence" value="ECO:0007669"/>
    <property type="project" value="TreeGrafter"/>
</dbReference>
<feature type="region of interest" description="Disordered" evidence="9">
    <location>
        <begin position="707"/>
        <end position="736"/>
    </location>
</feature>
<dbReference type="Pfam" id="PF00225">
    <property type="entry name" value="Kinesin"/>
    <property type="match status" value="2"/>
</dbReference>
<evidence type="ECO:0000313" key="11">
    <source>
        <dbReference type="EMBL" id="EKF30962.1"/>
    </source>
</evidence>
<keyword evidence="2" id="KW-0963">Cytoplasm</keyword>
<dbReference type="GO" id="GO:0008017">
    <property type="term" value="F:microtubule binding"/>
    <property type="evidence" value="ECO:0007669"/>
    <property type="project" value="InterPro"/>
</dbReference>
<keyword evidence="5 8" id="KW-0175">Coiled coil</keyword>
<dbReference type="GO" id="GO:0005874">
    <property type="term" value="C:microtubule"/>
    <property type="evidence" value="ECO:0007669"/>
    <property type="project" value="UniProtKB-KW"/>
</dbReference>
<keyword evidence="6 7" id="KW-0505">Motor protein</keyword>
<dbReference type="InterPro" id="IPR001752">
    <property type="entry name" value="Kinesin_motor_dom"/>
</dbReference>
<feature type="compositionally biased region" description="Low complexity" evidence="9">
    <location>
        <begin position="716"/>
        <end position="726"/>
    </location>
</feature>
<comment type="caution">
    <text evidence="11">The sequence shown here is derived from an EMBL/GenBank/DDBJ whole genome shotgun (WGS) entry which is preliminary data.</text>
</comment>
<gene>
    <name evidence="11" type="ORF">MOQ_005210</name>
</gene>
<dbReference type="Proteomes" id="UP000007350">
    <property type="component" value="Unassembled WGS sequence"/>
</dbReference>
<dbReference type="GO" id="GO:0005524">
    <property type="term" value="F:ATP binding"/>
    <property type="evidence" value="ECO:0007669"/>
    <property type="project" value="UniProtKB-UniRule"/>
</dbReference>
<feature type="region of interest" description="Disordered" evidence="9">
    <location>
        <begin position="452"/>
        <end position="491"/>
    </location>
</feature>
<sequence>MENIRVVVRVRPFLPNEESSRCLTVRGRQIVIGDERQFAFDEVFDMDTMSHTVNDAVAMPLVSAFVNGYTVSTIAYGQTGAGKTFTMSSLSSDVVRRMSAALKAETTTEGENKPEFRVSAVELYNENICDLIASTLSSSSSIATASVASLSLREDPRCGVYIQGLSEVAVESEEELLAWVENSSANRRTASTMINATSSRSHALLTITLTHNGVVSRFGLVDLAGSERFKKTYGRQRRTGSLEELGNEPNCMSNNDRMKGSEVASRIREGISINTGLLALGNVIVALCERKAHVPYRTSKLTRLLQPMLSGNSKTTIIACVSPDVSSFEETLNTLKYADRAKAIRTTPFQVASGFSSLEEAERTILSLRRQLVAAKQQLRDEQLPIMYSFPVVDEHQLEELQDLLTRERNLTRRLQEDLFNAEYTAMMEVEKRKQIEKRLWTLEAQQRRRFSQSIETDNTQPLDTNLEEDGAGHMSNLAQHPTEHEEPQLLKPEEATDAERLSMSHEIISVSRNNIDELTLENLSREIQSKERLIHQLTNQNEDAVRELEDAKRRQQEMQDVKRHLEEELARAEAKLEATEMERQGKEEERRRLQTHYQMRLRKAEEEAAEYRRKVQETTTIISGREANAEMMKQLQSQVVEMSDELNRQRHALREGQQRLHKVSVSHSQEINQLQKKLRDSEAQVARLQVQLQRKEREIVRVKKGWVGGSHRRQQTPTKTTTPQTHASNTPSVSFSEDFQKEIDVELITLINLEKELDELTADRDELRDSVREAQERAGPMTKWKDAMKGFMIRLQQLERKLQSDTINEELRLEYNREKASIEEKLRQLELLEPVLAQASKQLEEMDNNIDSLQEARKYHLRRVRQMQNGTLTPVNPNVRASELLRRGVTNHTEVI</sequence>
<evidence type="ECO:0000256" key="2">
    <source>
        <dbReference type="ARBA" id="ARBA00022490"/>
    </source>
</evidence>
<comment type="subcellular location">
    <subcellularLocation>
        <location evidence="1">Cytoplasm</location>
    </subcellularLocation>
</comment>
<dbReference type="AlphaFoldDB" id="K2NQ06"/>
<name>K2NQ06_TRYCR</name>
<evidence type="ECO:0000256" key="7">
    <source>
        <dbReference type="RuleBase" id="RU000394"/>
    </source>
</evidence>
<dbReference type="InterPro" id="IPR027640">
    <property type="entry name" value="Kinesin-like_fam"/>
</dbReference>
<evidence type="ECO:0000256" key="5">
    <source>
        <dbReference type="ARBA" id="ARBA00023054"/>
    </source>
</evidence>
<dbReference type="PANTHER" id="PTHR47969">
    <property type="entry name" value="CHROMOSOME-ASSOCIATED KINESIN KIF4A-RELATED"/>
    <property type="match status" value="1"/>
</dbReference>
<feature type="domain" description="Kinesin motor" evidence="10">
    <location>
        <begin position="3"/>
        <end position="344"/>
    </location>
</feature>
<dbReference type="Pfam" id="PF25764">
    <property type="entry name" value="KIF21A_4th"/>
    <property type="match status" value="1"/>
</dbReference>
<dbReference type="SMART" id="SM00129">
    <property type="entry name" value="KISc"/>
    <property type="match status" value="1"/>
</dbReference>
<dbReference type="PROSITE" id="PS00411">
    <property type="entry name" value="KINESIN_MOTOR_1"/>
    <property type="match status" value="1"/>
</dbReference>
<feature type="compositionally biased region" description="Polar residues" evidence="9">
    <location>
        <begin position="727"/>
        <end position="736"/>
    </location>
</feature>
<keyword evidence="12" id="KW-1185">Reference proteome</keyword>
<dbReference type="EMBL" id="AHKC01011209">
    <property type="protein sequence ID" value="EKF30962.1"/>
    <property type="molecule type" value="Genomic_DNA"/>
</dbReference>
<evidence type="ECO:0000256" key="6">
    <source>
        <dbReference type="PROSITE-ProRule" id="PRU00283"/>
    </source>
</evidence>
<keyword evidence="4 6" id="KW-0067">ATP-binding</keyword>
<dbReference type="GO" id="GO:0005737">
    <property type="term" value="C:cytoplasm"/>
    <property type="evidence" value="ECO:0007669"/>
    <property type="project" value="UniProtKB-SubCell"/>
</dbReference>
<keyword evidence="3 6" id="KW-0547">Nucleotide-binding</keyword>
<evidence type="ECO:0000256" key="1">
    <source>
        <dbReference type="ARBA" id="ARBA00004496"/>
    </source>
</evidence>
<feature type="compositionally biased region" description="Basic and acidic residues" evidence="9">
    <location>
        <begin position="482"/>
        <end position="491"/>
    </location>
</feature>
<feature type="compositionally biased region" description="Polar residues" evidence="9">
    <location>
        <begin position="452"/>
        <end position="464"/>
    </location>
</feature>
<accession>K2NQ06</accession>
<feature type="binding site" evidence="6">
    <location>
        <begin position="77"/>
        <end position="84"/>
    </location>
    <ligand>
        <name>ATP</name>
        <dbReference type="ChEBI" id="CHEBI:30616"/>
    </ligand>
</feature>
<evidence type="ECO:0000256" key="8">
    <source>
        <dbReference type="SAM" id="Coils"/>
    </source>
</evidence>
<feature type="coiled-coil region" evidence="8">
    <location>
        <begin position="358"/>
        <end position="418"/>
    </location>
</feature>
<dbReference type="OrthoDB" id="3176171at2759"/>
<evidence type="ECO:0000256" key="9">
    <source>
        <dbReference type="SAM" id="MobiDB-lite"/>
    </source>
</evidence>
<dbReference type="GO" id="GO:0003777">
    <property type="term" value="F:microtubule motor activity"/>
    <property type="evidence" value="ECO:0007669"/>
    <property type="project" value="InterPro"/>
</dbReference>
<dbReference type="PROSITE" id="PS50067">
    <property type="entry name" value="KINESIN_MOTOR_2"/>
    <property type="match status" value="1"/>
</dbReference>
<evidence type="ECO:0000259" key="10">
    <source>
        <dbReference type="PROSITE" id="PS50067"/>
    </source>
</evidence>
<dbReference type="SUPFAM" id="SSF52540">
    <property type="entry name" value="P-loop containing nucleoside triphosphate hydrolases"/>
    <property type="match status" value="1"/>
</dbReference>
<organism evidence="11 12">
    <name type="scientific">Trypanosoma cruzi marinkellei</name>
    <dbReference type="NCBI Taxonomy" id="85056"/>
    <lineage>
        <taxon>Eukaryota</taxon>
        <taxon>Discoba</taxon>
        <taxon>Euglenozoa</taxon>
        <taxon>Kinetoplastea</taxon>
        <taxon>Metakinetoplastina</taxon>
        <taxon>Trypanosomatida</taxon>
        <taxon>Trypanosomatidae</taxon>
        <taxon>Trypanosoma</taxon>
        <taxon>Schizotrypanum</taxon>
    </lineage>
</organism>
<feature type="coiled-coil region" evidence="8">
    <location>
        <begin position="521"/>
        <end position="706"/>
    </location>
</feature>